<dbReference type="GeneID" id="26251962"/>
<accession>W7EFD9</accession>
<dbReference type="RefSeq" id="XP_014555183.1">
    <property type="nucleotide sequence ID" value="XM_014699697.1"/>
</dbReference>
<dbReference type="OrthoDB" id="3690251at2759"/>
<evidence type="ECO:0000313" key="1">
    <source>
        <dbReference type="EMBL" id="EUN25634.1"/>
    </source>
</evidence>
<protein>
    <submittedName>
        <fullName evidence="1">Uncharacterized protein</fullName>
    </submittedName>
</protein>
<sequence length="966" mass="110037">MAPPRTVKDRIPPILGWLAEYNTFEVLHKVISDNFGKNGMKLGLIRGPEYGNVDGGLIVNPPSDFPFKDLTAACEWLRQQKDNRTSQPLQIYRFDCKAGWSPPRAGQWVPFYMVTSHAFPQYICIVPMRSWRGIYRTLRRNTWDAVAHGQFQLSPNEALVFSDVLAPYAVHESDIYKALTRIINASLQKSTYVNPTNGVKYNGWVVPDPDKTADGLLTVLNWKHNASVDVIERLRGFMKGVPRMRLELNPVAPLVCDMFLYDEQDNVSYNIEHKSFSVDKGGLLSLPLDYLKPEYNWHFLLKQTGENLVIFTRSGQEDAVFMKTNPHPIDMSEEGSSEEFARIIRVNGPIAKARLREKWGNANVYDNSFELMSANKGEEPYENNANNHRNTVKVAQMGLVFQAKINKQCCNLRQHACILLHNHPSADAAILEHTWSIKDQELYRSSGLIPVSLTGSEMASKRCTLLAFIPHTISDTISSTSQYFELATNMGWSYPACTAQDFVFIVMTGGFQDPDQLPCLDTVVLMPSYQTTMLPEPRKCTTCENVDRARQWNWTKGRIQNHELGRASKGKAFSFPASPYLKPEAEPFKKLHTFDNDSVHSFFSDIFSTNKSELITTINGPSGLLQRQWNHGDMTLVDDSKSHPTYRFIQRILVGLTQTRTMQDLPFVTDFNKDYQTTLEKAEFRNPRSRKRYAMEIIVNESDRGITLRELIESLGFIAEDVKLCCDSCSKEGECKFLNPEIVYTLPDDDYVCGNCYRRQRVAPGPFPCTFANLPKEFLQRLRAFPELRAHVPCHECWTSGKICDNNSEICKSCAGANLRCVRIACEAFQEPRDNWFCPRDCDKAHFNDGYNNIVQHSRTREGFNALVAARQSALRRDTRTAICTECWMHSGDEKCTNAGICPPCKVRIEEGDRITCKRIKCISYTTCSVENCKFAHAAQNFSSNDLIDNKVFPRRLQGKPQYPYI</sequence>
<dbReference type="EMBL" id="KI968749">
    <property type="protein sequence ID" value="EUN25634.1"/>
    <property type="molecule type" value="Genomic_DNA"/>
</dbReference>
<dbReference type="AlphaFoldDB" id="W7EFD9"/>
<evidence type="ECO:0000313" key="2">
    <source>
        <dbReference type="Proteomes" id="UP000054337"/>
    </source>
</evidence>
<keyword evidence="2" id="KW-1185">Reference proteome</keyword>
<dbReference type="Proteomes" id="UP000054337">
    <property type="component" value="Unassembled WGS sequence"/>
</dbReference>
<proteinExistence type="predicted"/>
<dbReference type="HOGENOM" id="CLU_306524_0_0_1"/>
<organism evidence="1 2">
    <name type="scientific">Bipolaris victoriae (strain FI3)</name>
    <name type="common">Victoria blight of oats agent</name>
    <name type="synonym">Cochliobolus victoriae</name>
    <dbReference type="NCBI Taxonomy" id="930091"/>
    <lineage>
        <taxon>Eukaryota</taxon>
        <taxon>Fungi</taxon>
        <taxon>Dikarya</taxon>
        <taxon>Ascomycota</taxon>
        <taxon>Pezizomycotina</taxon>
        <taxon>Dothideomycetes</taxon>
        <taxon>Pleosporomycetidae</taxon>
        <taxon>Pleosporales</taxon>
        <taxon>Pleosporineae</taxon>
        <taxon>Pleosporaceae</taxon>
        <taxon>Bipolaris</taxon>
    </lineage>
</organism>
<reference evidence="1 2" key="1">
    <citation type="journal article" date="2013" name="PLoS Genet.">
        <title>Comparative genome structure, secondary metabolite, and effector coding capacity across Cochliobolus pathogens.</title>
        <authorList>
            <person name="Condon B.J."/>
            <person name="Leng Y."/>
            <person name="Wu D."/>
            <person name="Bushley K.E."/>
            <person name="Ohm R.A."/>
            <person name="Otillar R."/>
            <person name="Martin J."/>
            <person name="Schackwitz W."/>
            <person name="Grimwood J."/>
            <person name="MohdZainudin N."/>
            <person name="Xue C."/>
            <person name="Wang R."/>
            <person name="Manning V.A."/>
            <person name="Dhillon B."/>
            <person name="Tu Z.J."/>
            <person name="Steffenson B.J."/>
            <person name="Salamov A."/>
            <person name="Sun H."/>
            <person name="Lowry S."/>
            <person name="LaButti K."/>
            <person name="Han J."/>
            <person name="Copeland A."/>
            <person name="Lindquist E."/>
            <person name="Barry K."/>
            <person name="Schmutz J."/>
            <person name="Baker S.E."/>
            <person name="Ciuffetti L.M."/>
            <person name="Grigoriev I.V."/>
            <person name="Zhong S."/>
            <person name="Turgeon B.G."/>
        </authorList>
    </citation>
    <scope>NUCLEOTIDE SEQUENCE [LARGE SCALE GENOMIC DNA]</scope>
    <source>
        <strain evidence="1 2">FI3</strain>
    </source>
</reference>
<name>W7EFD9_BIPV3</name>
<gene>
    <name evidence="1" type="ORF">COCVIDRAFT_17198</name>
</gene>